<dbReference type="PANTHER" id="PTHR19375">
    <property type="entry name" value="HEAT SHOCK PROTEIN 70KDA"/>
    <property type="match status" value="1"/>
</dbReference>
<evidence type="ECO:0000256" key="2">
    <source>
        <dbReference type="ARBA" id="ARBA00022840"/>
    </source>
</evidence>
<evidence type="ECO:0000313" key="4">
    <source>
        <dbReference type="Proteomes" id="UP001497516"/>
    </source>
</evidence>
<dbReference type="GO" id="GO:0140662">
    <property type="term" value="F:ATP-dependent protein folding chaperone"/>
    <property type="evidence" value="ECO:0007669"/>
    <property type="project" value="InterPro"/>
</dbReference>
<name>A0AAV2D1L8_9ROSI</name>
<dbReference type="Gene3D" id="2.60.34.10">
    <property type="entry name" value="Substrate Binding Domain Of DNAk, Chain A, domain 1"/>
    <property type="match status" value="2"/>
</dbReference>
<dbReference type="Proteomes" id="UP001497516">
    <property type="component" value="Chromosome 10"/>
</dbReference>
<dbReference type="InterPro" id="IPR029047">
    <property type="entry name" value="HSP70_peptide-bd_sf"/>
</dbReference>
<dbReference type="InterPro" id="IPR013126">
    <property type="entry name" value="Hsp_70_fam"/>
</dbReference>
<dbReference type="AlphaFoldDB" id="A0AAV2D1L8"/>
<organism evidence="3 4">
    <name type="scientific">Linum trigynum</name>
    <dbReference type="NCBI Taxonomy" id="586398"/>
    <lineage>
        <taxon>Eukaryota</taxon>
        <taxon>Viridiplantae</taxon>
        <taxon>Streptophyta</taxon>
        <taxon>Embryophyta</taxon>
        <taxon>Tracheophyta</taxon>
        <taxon>Spermatophyta</taxon>
        <taxon>Magnoliopsida</taxon>
        <taxon>eudicotyledons</taxon>
        <taxon>Gunneridae</taxon>
        <taxon>Pentapetalae</taxon>
        <taxon>rosids</taxon>
        <taxon>fabids</taxon>
        <taxon>Malpighiales</taxon>
        <taxon>Linaceae</taxon>
        <taxon>Linum</taxon>
    </lineage>
</organism>
<dbReference type="SUPFAM" id="SSF100920">
    <property type="entry name" value="Heat shock protein 70kD (HSP70), peptide-binding domain"/>
    <property type="match status" value="1"/>
</dbReference>
<reference evidence="3 4" key="1">
    <citation type="submission" date="2024-04" db="EMBL/GenBank/DDBJ databases">
        <authorList>
            <person name="Fracassetti M."/>
        </authorList>
    </citation>
    <scope>NUCLEOTIDE SEQUENCE [LARGE SCALE GENOMIC DNA]</scope>
</reference>
<dbReference type="EMBL" id="OZ034814">
    <property type="protein sequence ID" value="CAL1363510.1"/>
    <property type="molecule type" value="Genomic_DNA"/>
</dbReference>
<evidence type="ECO:0000313" key="3">
    <source>
        <dbReference type="EMBL" id="CAL1363510.1"/>
    </source>
</evidence>
<keyword evidence="1" id="KW-0547">Nucleotide-binding</keyword>
<keyword evidence="2" id="KW-0067">ATP-binding</keyword>
<dbReference type="Pfam" id="PF00012">
    <property type="entry name" value="HSP70"/>
    <property type="match status" value="1"/>
</dbReference>
<evidence type="ECO:0000256" key="1">
    <source>
        <dbReference type="ARBA" id="ARBA00022741"/>
    </source>
</evidence>
<gene>
    <name evidence="3" type="ORF">LTRI10_LOCUS9955</name>
</gene>
<proteinExistence type="predicted"/>
<accession>A0AAV2D1L8</accession>
<keyword evidence="4" id="KW-1185">Reference proteome</keyword>
<dbReference type="GO" id="GO:0005524">
    <property type="term" value="F:ATP binding"/>
    <property type="evidence" value="ECO:0007669"/>
    <property type="project" value="UniProtKB-KW"/>
</dbReference>
<protein>
    <submittedName>
        <fullName evidence="3">Uncharacterized protein</fullName>
    </submittedName>
</protein>
<sequence>MGANNSKAGSAIAINTHDDQPHKQNHQLEVKDVDHHRPNDAVPLSIGFVNAEGIMHVCIPKNTAIPTKKFKMAITTQLDNQKNISFTFYQGQRSKASDNNLDVDIDGNLNASVEDKETGQKIMSQKSLILLPAEEVEKMVREGEKHALEDKEYVERMRIVRSMVDHSALLREIMAAGDYSKKVRDRVKDIALELLDEFKEKVKALDS</sequence>